<keyword evidence="2" id="KW-0812">Transmembrane</keyword>
<evidence type="ECO:0000256" key="2">
    <source>
        <dbReference type="SAM" id="Phobius"/>
    </source>
</evidence>
<sequence>MLALLVFFGTALAAILYILVLPVVYYFYDPKGLRKYSNFSPLSGLTDLRHCYLSACGYRSKGIYKAHKETGAPILRTGPNALSFRDIRAIHDIYGHGTRCTKDLNYVILGGTHTQLFDVVDKTDHSRKRKRLSAAFAIKNLERWEFKVAHTTQRLLNAMDAHCTKPLLPGQTGPDSADVTLDFGEWIYFFTIEAINNIALSADLGMLERGCDVVTAQRMDGTLYQARYREAQNNSALAGAVFVWDYKHFPLLAKLSKLSPKWCDVWKKGEPWGDIVHHQSAIRLQQYLAGEKLDDFFSSLMEDKQGKANNLKWGEIIAEVGAIINAGADTTSIALTNVLELLLHNPQHLHTLRHELDSVLDEDEVTAPYEKVKNLPFLRACLDEGLRISPPTSAGLPRRTPPEKAQILGQWIPGDTSVSMTIYATHRDSNIFPDPEEYKPERWMDPEARKRMEPYFTPFSSGARAYLGKNITYLEQMVVLASIVRRYEFALKSPDFRLERREAFNLLVGELPVKIWMRELEQHAEETVLERAEKTDFHNHLAESLQLSTEAVTELCTQALDNEENHLELLMLKVMHRPIAFNMPSLASIFPFLEAICPTDSPTWHISRARLLEHYNAA</sequence>
<evidence type="ECO:0000256" key="1">
    <source>
        <dbReference type="ARBA" id="ARBA00010617"/>
    </source>
</evidence>
<dbReference type="GO" id="GO:0005506">
    <property type="term" value="F:iron ion binding"/>
    <property type="evidence" value="ECO:0007669"/>
    <property type="project" value="InterPro"/>
</dbReference>
<dbReference type="InterPro" id="IPR036396">
    <property type="entry name" value="Cyt_P450_sf"/>
</dbReference>
<dbReference type="GO" id="GO:0016705">
    <property type="term" value="F:oxidoreductase activity, acting on paired donors, with incorporation or reduction of molecular oxygen"/>
    <property type="evidence" value="ECO:0007669"/>
    <property type="project" value="InterPro"/>
</dbReference>
<organism evidence="3 4">
    <name type="scientific">Aspergillus glaucus CBS 516.65</name>
    <dbReference type="NCBI Taxonomy" id="1160497"/>
    <lineage>
        <taxon>Eukaryota</taxon>
        <taxon>Fungi</taxon>
        <taxon>Dikarya</taxon>
        <taxon>Ascomycota</taxon>
        <taxon>Pezizomycotina</taxon>
        <taxon>Eurotiomycetes</taxon>
        <taxon>Eurotiomycetidae</taxon>
        <taxon>Eurotiales</taxon>
        <taxon>Aspergillaceae</taxon>
        <taxon>Aspergillus</taxon>
        <taxon>Aspergillus subgen. Aspergillus</taxon>
    </lineage>
</organism>
<dbReference type="InterPro" id="IPR001128">
    <property type="entry name" value="Cyt_P450"/>
</dbReference>
<evidence type="ECO:0000313" key="3">
    <source>
        <dbReference type="EMBL" id="OJJ84708.1"/>
    </source>
</evidence>
<dbReference type="InterPro" id="IPR002401">
    <property type="entry name" value="Cyt_P450_E_grp-I"/>
</dbReference>
<dbReference type="OrthoDB" id="2789670at2759"/>
<reference evidence="4" key="1">
    <citation type="journal article" date="2017" name="Genome Biol.">
        <title>Comparative genomics reveals high biological diversity and specific adaptations in the industrially and medically important fungal genus Aspergillus.</title>
        <authorList>
            <person name="de Vries R.P."/>
            <person name="Riley R."/>
            <person name="Wiebenga A."/>
            <person name="Aguilar-Osorio G."/>
            <person name="Amillis S."/>
            <person name="Uchima C.A."/>
            <person name="Anderluh G."/>
            <person name="Asadollahi M."/>
            <person name="Askin M."/>
            <person name="Barry K."/>
            <person name="Battaglia E."/>
            <person name="Bayram O."/>
            <person name="Benocci T."/>
            <person name="Braus-Stromeyer S.A."/>
            <person name="Caldana C."/>
            <person name="Canovas D."/>
            <person name="Cerqueira G.C."/>
            <person name="Chen F."/>
            <person name="Chen W."/>
            <person name="Choi C."/>
            <person name="Clum A."/>
            <person name="Dos Santos R.A."/>
            <person name="Damasio A.R."/>
            <person name="Diallinas G."/>
            <person name="Emri T."/>
            <person name="Fekete E."/>
            <person name="Flipphi M."/>
            <person name="Freyberg S."/>
            <person name="Gallo A."/>
            <person name="Gournas C."/>
            <person name="Habgood R."/>
            <person name="Hainaut M."/>
            <person name="Harispe M.L."/>
            <person name="Henrissat B."/>
            <person name="Hilden K.S."/>
            <person name="Hope R."/>
            <person name="Hossain A."/>
            <person name="Karabika E."/>
            <person name="Karaffa L."/>
            <person name="Karanyi Z."/>
            <person name="Krasevec N."/>
            <person name="Kuo A."/>
            <person name="Kusch H."/>
            <person name="LaButti K."/>
            <person name="Lagendijk E.L."/>
            <person name="Lapidus A."/>
            <person name="Levasseur A."/>
            <person name="Lindquist E."/>
            <person name="Lipzen A."/>
            <person name="Logrieco A.F."/>
            <person name="MacCabe A."/>
            <person name="Maekelae M.R."/>
            <person name="Malavazi I."/>
            <person name="Melin P."/>
            <person name="Meyer V."/>
            <person name="Mielnichuk N."/>
            <person name="Miskei M."/>
            <person name="Molnar A.P."/>
            <person name="Mule G."/>
            <person name="Ngan C.Y."/>
            <person name="Orejas M."/>
            <person name="Orosz E."/>
            <person name="Ouedraogo J.P."/>
            <person name="Overkamp K.M."/>
            <person name="Park H.-S."/>
            <person name="Perrone G."/>
            <person name="Piumi F."/>
            <person name="Punt P.J."/>
            <person name="Ram A.F."/>
            <person name="Ramon A."/>
            <person name="Rauscher S."/>
            <person name="Record E."/>
            <person name="Riano-Pachon D.M."/>
            <person name="Robert V."/>
            <person name="Roehrig J."/>
            <person name="Ruller R."/>
            <person name="Salamov A."/>
            <person name="Salih N.S."/>
            <person name="Samson R.A."/>
            <person name="Sandor E."/>
            <person name="Sanguinetti M."/>
            <person name="Schuetze T."/>
            <person name="Sepcic K."/>
            <person name="Shelest E."/>
            <person name="Sherlock G."/>
            <person name="Sophianopoulou V."/>
            <person name="Squina F.M."/>
            <person name="Sun H."/>
            <person name="Susca A."/>
            <person name="Todd R.B."/>
            <person name="Tsang A."/>
            <person name="Unkles S.E."/>
            <person name="van de Wiele N."/>
            <person name="van Rossen-Uffink D."/>
            <person name="Oliveira J.V."/>
            <person name="Vesth T.C."/>
            <person name="Visser J."/>
            <person name="Yu J.-H."/>
            <person name="Zhou M."/>
            <person name="Andersen M.R."/>
            <person name="Archer D.B."/>
            <person name="Baker S.E."/>
            <person name="Benoit I."/>
            <person name="Brakhage A.A."/>
            <person name="Braus G.H."/>
            <person name="Fischer R."/>
            <person name="Frisvad J.C."/>
            <person name="Goldman G.H."/>
            <person name="Houbraken J."/>
            <person name="Oakley B."/>
            <person name="Pocsi I."/>
            <person name="Scazzocchio C."/>
            <person name="Seiboth B."/>
            <person name="vanKuyk P.A."/>
            <person name="Wortman J."/>
            <person name="Dyer P.S."/>
            <person name="Grigoriev I.V."/>
        </authorList>
    </citation>
    <scope>NUCLEOTIDE SEQUENCE [LARGE SCALE GENOMIC DNA]</scope>
    <source>
        <strain evidence="4">CBS 516.65</strain>
    </source>
</reference>
<dbReference type="CDD" id="cd11061">
    <property type="entry name" value="CYP67-like"/>
    <property type="match status" value="1"/>
</dbReference>
<dbReference type="EMBL" id="KV878896">
    <property type="protein sequence ID" value="OJJ84708.1"/>
    <property type="molecule type" value="Genomic_DNA"/>
</dbReference>
<dbReference type="GO" id="GO:0020037">
    <property type="term" value="F:heme binding"/>
    <property type="evidence" value="ECO:0007669"/>
    <property type="project" value="InterPro"/>
</dbReference>
<dbReference type="PANTHER" id="PTHR24305">
    <property type="entry name" value="CYTOCHROME P450"/>
    <property type="match status" value="1"/>
</dbReference>
<dbReference type="GeneID" id="34464530"/>
<dbReference type="InterPro" id="IPR050121">
    <property type="entry name" value="Cytochrome_P450_monoxygenase"/>
</dbReference>
<evidence type="ECO:0000313" key="4">
    <source>
        <dbReference type="Proteomes" id="UP000184300"/>
    </source>
</evidence>
<dbReference type="Pfam" id="PF00067">
    <property type="entry name" value="p450"/>
    <property type="match status" value="1"/>
</dbReference>
<dbReference type="PANTHER" id="PTHR24305:SF172">
    <property type="entry name" value="P450, PUTATIVE (EUROFUNG)-RELATED"/>
    <property type="match status" value="1"/>
</dbReference>
<dbReference type="GO" id="GO:0004497">
    <property type="term" value="F:monooxygenase activity"/>
    <property type="evidence" value="ECO:0007669"/>
    <property type="project" value="InterPro"/>
</dbReference>
<feature type="transmembrane region" description="Helical" evidence="2">
    <location>
        <begin position="6"/>
        <end position="28"/>
    </location>
</feature>
<evidence type="ECO:0008006" key="5">
    <source>
        <dbReference type="Google" id="ProtNLM"/>
    </source>
</evidence>
<dbReference type="Gene3D" id="1.10.630.10">
    <property type="entry name" value="Cytochrome P450"/>
    <property type="match status" value="1"/>
</dbReference>
<dbReference type="PRINTS" id="PR00463">
    <property type="entry name" value="EP450I"/>
</dbReference>
<keyword evidence="2" id="KW-0472">Membrane</keyword>
<dbReference type="STRING" id="1160497.A0A1L9VL94"/>
<gene>
    <name evidence="3" type="ORF">ASPGLDRAFT_57668</name>
</gene>
<name>A0A1L9VL94_ASPGL</name>
<keyword evidence="4" id="KW-1185">Reference proteome</keyword>
<dbReference type="VEuPathDB" id="FungiDB:ASPGLDRAFT_57668"/>
<dbReference type="RefSeq" id="XP_022401406.1">
    <property type="nucleotide sequence ID" value="XM_022548269.1"/>
</dbReference>
<protein>
    <recommendedName>
        <fullName evidence="5">Cytochrome P450</fullName>
    </recommendedName>
</protein>
<dbReference type="SUPFAM" id="SSF48264">
    <property type="entry name" value="Cytochrome P450"/>
    <property type="match status" value="1"/>
</dbReference>
<proteinExistence type="inferred from homology"/>
<keyword evidence="2" id="KW-1133">Transmembrane helix</keyword>
<comment type="similarity">
    <text evidence="1">Belongs to the cytochrome P450 family.</text>
</comment>
<accession>A0A1L9VL94</accession>
<dbReference type="AlphaFoldDB" id="A0A1L9VL94"/>
<dbReference type="Proteomes" id="UP000184300">
    <property type="component" value="Unassembled WGS sequence"/>
</dbReference>